<dbReference type="Proteomes" id="UP000799302">
    <property type="component" value="Unassembled WGS sequence"/>
</dbReference>
<dbReference type="EMBL" id="MU004237">
    <property type="protein sequence ID" value="KAF2667820.1"/>
    <property type="molecule type" value="Genomic_DNA"/>
</dbReference>
<dbReference type="InterPro" id="IPR038883">
    <property type="entry name" value="AN11006-like"/>
</dbReference>
<evidence type="ECO:0000313" key="2">
    <source>
        <dbReference type="Proteomes" id="UP000799302"/>
    </source>
</evidence>
<organism evidence="1 2">
    <name type="scientific">Microthyrium microscopicum</name>
    <dbReference type="NCBI Taxonomy" id="703497"/>
    <lineage>
        <taxon>Eukaryota</taxon>
        <taxon>Fungi</taxon>
        <taxon>Dikarya</taxon>
        <taxon>Ascomycota</taxon>
        <taxon>Pezizomycotina</taxon>
        <taxon>Dothideomycetes</taxon>
        <taxon>Dothideomycetes incertae sedis</taxon>
        <taxon>Microthyriales</taxon>
        <taxon>Microthyriaceae</taxon>
        <taxon>Microthyrium</taxon>
    </lineage>
</organism>
<evidence type="ECO:0008006" key="3">
    <source>
        <dbReference type="Google" id="ProtNLM"/>
    </source>
</evidence>
<dbReference type="AlphaFoldDB" id="A0A6A6U795"/>
<dbReference type="PANTHER" id="PTHR42085">
    <property type="entry name" value="F-BOX DOMAIN-CONTAINING PROTEIN"/>
    <property type="match status" value="1"/>
</dbReference>
<proteinExistence type="predicted"/>
<reference evidence="1" key="1">
    <citation type="journal article" date="2020" name="Stud. Mycol.">
        <title>101 Dothideomycetes genomes: a test case for predicting lifestyles and emergence of pathogens.</title>
        <authorList>
            <person name="Haridas S."/>
            <person name="Albert R."/>
            <person name="Binder M."/>
            <person name="Bloem J."/>
            <person name="Labutti K."/>
            <person name="Salamov A."/>
            <person name="Andreopoulos B."/>
            <person name="Baker S."/>
            <person name="Barry K."/>
            <person name="Bills G."/>
            <person name="Bluhm B."/>
            <person name="Cannon C."/>
            <person name="Castanera R."/>
            <person name="Culley D."/>
            <person name="Daum C."/>
            <person name="Ezra D."/>
            <person name="Gonzalez J."/>
            <person name="Henrissat B."/>
            <person name="Kuo A."/>
            <person name="Liang C."/>
            <person name="Lipzen A."/>
            <person name="Lutzoni F."/>
            <person name="Magnuson J."/>
            <person name="Mondo S."/>
            <person name="Nolan M."/>
            <person name="Ohm R."/>
            <person name="Pangilinan J."/>
            <person name="Park H.-J."/>
            <person name="Ramirez L."/>
            <person name="Alfaro M."/>
            <person name="Sun H."/>
            <person name="Tritt A."/>
            <person name="Yoshinaga Y."/>
            <person name="Zwiers L.-H."/>
            <person name="Turgeon B."/>
            <person name="Goodwin S."/>
            <person name="Spatafora J."/>
            <person name="Crous P."/>
            <person name="Grigoriev I."/>
        </authorList>
    </citation>
    <scope>NUCLEOTIDE SEQUENCE</scope>
    <source>
        <strain evidence="1">CBS 115976</strain>
    </source>
</reference>
<sequence>MLVNPAESGNRIQTSNCLSRFSRKFAIHRSNTCTDQGTSSRLHSHCLSVGLPQDLFMMSTGALQEIEGSTATGPSRLGCQSSGNRDPLKPLTTFFSLPPELRDIIYEDALYNPNGIKCPRVPKGRRHDTVPAKLYECSLFPKQMLPNLLYATLQVRREALPLLFKVNTILLVDQRPNYVDLITQMSSILDKAQAWNMVQSLKYWFTRSEGTVDAMVEFLSALPNLKEVTVVFSAFSCGPLMAPERFVSCKCIDTLIELPNLRHIVLDKLDKNSCYMDFTERVMRAFKSTAERRSKGRITVDIIVGEGPSYSYLL</sequence>
<evidence type="ECO:0000313" key="1">
    <source>
        <dbReference type="EMBL" id="KAF2667820.1"/>
    </source>
</evidence>
<dbReference type="PANTHER" id="PTHR42085:SF2">
    <property type="entry name" value="F-BOX DOMAIN-CONTAINING PROTEIN"/>
    <property type="match status" value="1"/>
</dbReference>
<name>A0A6A6U795_9PEZI</name>
<protein>
    <recommendedName>
        <fullName evidence="3">F-box domain-containing protein</fullName>
    </recommendedName>
</protein>
<keyword evidence="2" id="KW-1185">Reference proteome</keyword>
<gene>
    <name evidence="1" type="ORF">BT63DRAFT_301782</name>
</gene>
<accession>A0A6A6U795</accession>
<dbReference type="OrthoDB" id="3864028at2759"/>